<gene>
    <name evidence="4" type="ORF">BXZ70DRAFT_925185</name>
</gene>
<dbReference type="PANTHER" id="PTHR40465:SF1">
    <property type="entry name" value="DUF6534 DOMAIN-CONTAINING PROTEIN"/>
    <property type="match status" value="1"/>
</dbReference>
<accession>A0A8K0XS24</accession>
<keyword evidence="2" id="KW-1133">Transmembrane helix</keyword>
<reference evidence="4" key="1">
    <citation type="journal article" date="2021" name="New Phytol.">
        <title>Evolutionary innovations through gain and loss of genes in the ectomycorrhizal Boletales.</title>
        <authorList>
            <person name="Wu G."/>
            <person name="Miyauchi S."/>
            <person name="Morin E."/>
            <person name="Kuo A."/>
            <person name="Drula E."/>
            <person name="Varga T."/>
            <person name="Kohler A."/>
            <person name="Feng B."/>
            <person name="Cao Y."/>
            <person name="Lipzen A."/>
            <person name="Daum C."/>
            <person name="Hundley H."/>
            <person name="Pangilinan J."/>
            <person name="Johnson J."/>
            <person name="Barry K."/>
            <person name="LaButti K."/>
            <person name="Ng V."/>
            <person name="Ahrendt S."/>
            <person name="Min B."/>
            <person name="Choi I.G."/>
            <person name="Park H."/>
            <person name="Plett J.M."/>
            <person name="Magnuson J."/>
            <person name="Spatafora J.W."/>
            <person name="Nagy L.G."/>
            <person name="Henrissat B."/>
            <person name="Grigoriev I.V."/>
            <person name="Yang Z.L."/>
            <person name="Xu J."/>
            <person name="Martin F.M."/>
        </authorList>
    </citation>
    <scope>NUCLEOTIDE SEQUENCE</scope>
    <source>
        <strain evidence="4">KKN 215</strain>
    </source>
</reference>
<evidence type="ECO:0000313" key="4">
    <source>
        <dbReference type="EMBL" id="KAH8103351.1"/>
    </source>
</evidence>
<evidence type="ECO:0000259" key="3">
    <source>
        <dbReference type="Pfam" id="PF20152"/>
    </source>
</evidence>
<keyword evidence="2" id="KW-0472">Membrane</keyword>
<feature type="compositionally biased region" description="Basic and acidic residues" evidence="1">
    <location>
        <begin position="337"/>
        <end position="350"/>
    </location>
</feature>
<dbReference type="EMBL" id="JAEVFJ010000007">
    <property type="protein sequence ID" value="KAH8103351.1"/>
    <property type="molecule type" value="Genomic_DNA"/>
</dbReference>
<feature type="transmembrane region" description="Helical" evidence="2">
    <location>
        <begin position="210"/>
        <end position="237"/>
    </location>
</feature>
<feature type="region of interest" description="Disordered" evidence="1">
    <location>
        <begin position="292"/>
        <end position="350"/>
    </location>
</feature>
<dbReference type="Proteomes" id="UP000813824">
    <property type="component" value="Unassembled WGS sequence"/>
</dbReference>
<dbReference type="OrthoDB" id="3214861at2759"/>
<feature type="transmembrane region" description="Helical" evidence="2">
    <location>
        <begin position="243"/>
        <end position="264"/>
    </location>
</feature>
<evidence type="ECO:0000256" key="1">
    <source>
        <dbReference type="SAM" id="MobiDB-lite"/>
    </source>
</evidence>
<feature type="transmembrane region" description="Helical" evidence="2">
    <location>
        <begin position="106"/>
        <end position="124"/>
    </location>
</feature>
<dbReference type="InterPro" id="IPR045339">
    <property type="entry name" value="DUF6534"/>
</dbReference>
<protein>
    <recommendedName>
        <fullName evidence="3">DUF6534 domain-containing protein</fullName>
    </recommendedName>
</protein>
<keyword evidence="5" id="KW-1185">Reference proteome</keyword>
<name>A0A8K0XS24_9AGAR</name>
<dbReference type="PANTHER" id="PTHR40465">
    <property type="entry name" value="CHROMOSOME 1, WHOLE GENOME SHOTGUN SEQUENCE"/>
    <property type="match status" value="1"/>
</dbReference>
<feature type="transmembrane region" description="Helical" evidence="2">
    <location>
        <begin position="136"/>
        <end position="162"/>
    </location>
</feature>
<organism evidence="4 5">
    <name type="scientific">Cristinia sonorae</name>
    <dbReference type="NCBI Taxonomy" id="1940300"/>
    <lineage>
        <taxon>Eukaryota</taxon>
        <taxon>Fungi</taxon>
        <taxon>Dikarya</taxon>
        <taxon>Basidiomycota</taxon>
        <taxon>Agaricomycotina</taxon>
        <taxon>Agaricomycetes</taxon>
        <taxon>Agaricomycetidae</taxon>
        <taxon>Agaricales</taxon>
        <taxon>Pleurotineae</taxon>
        <taxon>Stephanosporaceae</taxon>
        <taxon>Cristinia</taxon>
    </lineage>
</organism>
<keyword evidence="2" id="KW-0812">Transmembrane</keyword>
<feature type="transmembrane region" description="Helical" evidence="2">
    <location>
        <begin position="65"/>
        <end position="86"/>
    </location>
</feature>
<proteinExistence type="predicted"/>
<feature type="transmembrane region" description="Helical" evidence="2">
    <location>
        <begin position="174"/>
        <end position="198"/>
    </location>
</feature>
<feature type="transmembrane region" description="Helical" evidence="2">
    <location>
        <begin position="31"/>
        <end position="53"/>
    </location>
</feature>
<sequence length="350" mass="38721">MSAPPSPAPGAGGMIPPGFDLSTLRSALGPLLVGGLFSTVLYGITCAQTFVFYQNSITDRWPLKLTVAILWIIDTFDVFLNCHILYHYLVTHFLDPFALVNPVWSMLLHVTVTGVSNFIVRGAFTRRVWQLSSKNWFLCAFITLASLMELVLCIIITAKAFGKTFMSLSALAPLFYADFAAVLAADMTVSLSLCFFLHMSRTGIKKTESLINILILYTINTGLLTAVDASAGLIMFAVMPDKLIYVTFYLQLSKLYVNAYLATLNARETLREKSFSNDPLSINLSKISRGTGGRPMQYGSPNTTRETESAILDNEGKRPAQLAITVTTHVDEEMDDQDVKQRKAWDTRSP</sequence>
<evidence type="ECO:0000313" key="5">
    <source>
        <dbReference type="Proteomes" id="UP000813824"/>
    </source>
</evidence>
<dbReference type="Pfam" id="PF20152">
    <property type="entry name" value="DUF6534"/>
    <property type="match status" value="1"/>
</dbReference>
<dbReference type="AlphaFoldDB" id="A0A8K0XS24"/>
<evidence type="ECO:0000256" key="2">
    <source>
        <dbReference type="SAM" id="Phobius"/>
    </source>
</evidence>
<comment type="caution">
    <text evidence="4">The sequence shown here is derived from an EMBL/GenBank/DDBJ whole genome shotgun (WGS) entry which is preliminary data.</text>
</comment>
<feature type="domain" description="DUF6534" evidence="3">
    <location>
        <begin position="183"/>
        <end position="268"/>
    </location>
</feature>